<dbReference type="Pfam" id="PF25917">
    <property type="entry name" value="BSH_RND"/>
    <property type="match status" value="1"/>
</dbReference>
<feature type="domain" description="Multidrug resistance protein MdtA-like barrel-sandwich hybrid" evidence="6">
    <location>
        <begin position="58"/>
        <end position="202"/>
    </location>
</feature>
<dbReference type="PROSITE" id="PS51257">
    <property type="entry name" value="PROKAR_LIPOPROTEIN"/>
    <property type="match status" value="1"/>
</dbReference>
<feature type="region of interest" description="Disordered" evidence="3">
    <location>
        <begin position="361"/>
        <end position="437"/>
    </location>
</feature>
<dbReference type="Pfam" id="PF25876">
    <property type="entry name" value="HH_MFP_RND"/>
    <property type="match status" value="1"/>
</dbReference>
<dbReference type="PANTHER" id="PTHR30158:SF3">
    <property type="entry name" value="MULTIDRUG EFFLUX PUMP SUBUNIT ACRA-RELATED"/>
    <property type="match status" value="1"/>
</dbReference>
<dbReference type="InterPro" id="IPR058624">
    <property type="entry name" value="MdtA-like_HH"/>
</dbReference>
<evidence type="ECO:0000256" key="4">
    <source>
        <dbReference type="SAM" id="SignalP"/>
    </source>
</evidence>
<comment type="subcellular location">
    <subcellularLocation>
        <location evidence="1">Cell envelope</location>
    </subcellularLocation>
</comment>
<protein>
    <submittedName>
        <fullName evidence="9">Efflux RND transporter periplasmic adaptor subunit</fullName>
    </submittedName>
</protein>
<dbReference type="InterPro" id="IPR058627">
    <property type="entry name" value="MdtA-like_C"/>
</dbReference>
<proteinExistence type="inferred from homology"/>
<reference evidence="9" key="1">
    <citation type="submission" date="2021-08" db="EMBL/GenBank/DDBJ databases">
        <authorList>
            <person name="Stevens D.C."/>
        </authorList>
    </citation>
    <scope>NUCLEOTIDE SEQUENCE</scope>
    <source>
        <strain evidence="9">DSM 53165</strain>
    </source>
</reference>
<sequence length="437" mass="45660">MLARRVLFLVLLTLAACGSPGAAAPKSAPGPVEVTVMTVVPTPVILTRELPGRVSARRVAEVRARVSGIVEQRLFVEGSDVKEGQPLYRIESAPYVATLQSARANLQRAQSGLATSRDIAQRDEELMSNSGAVSVETAERSAATLRSVEAEIAAGRAAVKSAKINLDYTTVTAPVSGRIGRSLVTEGAYVQQSPATLMATIQQIDTVYVDVTQSTTELQRLRRELESDKLRPPGATTVTLLLEDGSTYAEKGSLEFTDVTVETGTGSVLLRAVFPNPRGELLPGMFVRARIDQGQDPQAILVPQRAVTRDTRGQAWALVVGADNKVERRKLVADRVVGDAWRVTSGLVAGEQVILDGVQKARPGAEVTTVPAAPEELPKGTVGSETTPEAKQPTDASAGDGGAAAAVPASAGTETNAAAEVTGSPAPSNTAAGSARQ</sequence>
<dbReference type="SUPFAM" id="SSF111369">
    <property type="entry name" value="HlyD-like secretion proteins"/>
    <property type="match status" value="1"/>
</dbReference>
<evidence type="ECO:0000256" key="1">
    <source>
        <dbReference type="ARBA" id="ARBA00004196"/>
    </source>
</evidence>
<feature type="domain" description="Multidrug resistance protein MdtA-like beta-barrel" evidence="7">
    <location>
        <begin position="206"/>
        <end position="294"/>
    </location>
</feature>
<feature type="domain" description="Multidrug resistance protein MdtA-like alpha-helical hairpin" evidence="5">
    <location>
        <begin position="98"/>
        <end position="169"/>
    </location>
</feature>
<feature type="signal peptide" evidence="4">
    <location>
        <begin position="1"/>
        <end position="23"/>
    </location>
</feature>
<dbReference type="InterPro" id="IPR058625">
    <property type="entry name" value="MdtA-like_BSH"/>
</dbReference>
<dbReference type="NCBIfam" id="TIGR01730">
    <property type="entry name" value="RND_mfp"/>
    <property type="match status" value="1"/>
</dbReference>
<keyword evidence="10" id="KW-1185">Reference proteome</keyword>
<dbReference type="Pfam" id="PF25967">
    <property type="entry name" value="RND-MFP_C"/>
    <property type="match status" value="1"/>
</dbReference>
<gene>
    <name evidence="9" type="ORF">K7C98_02240</name>
</gene>
<organism evidence="9 10">
    <name type="scientific">Nannocystis pusilla</name>
    <dbReference type="NCBI Taxonomy" id="889268"/>
    <lineage>
        <taxon>Bacteria</taxon>
        <taxon>Pseudomonadati</taxon>
        <taxon>Myxococcota</taxon>
        <taxon>Polyangia</taxon>
        <taxon>Nannocystales</taxon>
        <taxon>Nannocystaceae</taxon>
        <taxon>Nannocystis</taxon>
    </lineage>
</organism>
<name>A0ABS7TIK9_9BACT</name>
<evidence type="ECO:0000259" key="6">
    <source>
        <dbReference type="Pfam" id="PF25917"/>
    </source>
</evidence>
<dbReference type="Gene3D" id="1.10.287.470">
    <property type="entry name" value="Helix hairpin bin"/>
    <property type="match status" value="1"/>
</dbReference>
<accession>A0ABS7TIK9</accession>
<dbReference type="InterPro" id="IPR006143">
    <property type="entry name" value="RND_pump_MFP"/>
</dbReference>
<dbReference type="EMBL" id="JAIRAU010000001">
    <property type="protein sequence ID" value="MBZ5708059.1"/>
    <property type="molecule type" value="Genomic_DNA"/>
</dbReference>
<dbReference type="Gene3D" id="2.40.420.20">
    <property type="match status" value="1"/>
</dbReference>
<evidence type="ECO:0000259" key="5">
    <source>
        <dbReference type="Pfam" id="PF25876"/>
    </source>
</evidence>
<dbReference type="RefSeq" id="WP_224189816.1">
    <property type="nucleotide sequence ID" value="NZ_JAIRAU010000001.1"/>
</dbReference>
<feature type="compositionally biased region" description="Polar residues" evidence="3">
    <location>
        <begin position="425"/>
        <end position="437"/>
    </location>
</feature>
<evidence type="ECO:0000256" key="3">
    <source>
        <dbReference type="SAM" id="MobiDB-lite"/>
    </source>
</evidence>
<evidence type="ECO:0000259" key="8">
    <source>
        <dbReference type="Pfam" id="PF25967"/>
    </source>
</evidence>
<feature type="domain" description="Multidrug resistance protein MdtA-like C-terminal permuted SH3" evidence="8">
    <location>
        <begin position="298"/>
        <end position="360"/>
    </location>
</feature>
<dbReference type="Pfam" id="PF25944">
    <property type="entry name" value="Beta-barrel_RND"/>
    <property type="match status" value="1"/>
</dbReference>
<dbReference type="InterPro" id="IPR058626">
    <property type="entry name" value="MdtA-like_b-barrel"/>
</dbReference>
<comment type="similarity">
    <text evidence="2">Belongs to the membrane fusion protein (MFP) (TC 8.A.1) family.</text>
</comment>
<dbReference type="PANTHER" id="PTHR30158">
    <property type="entry name" value="ACRA/E-RELATED COMPONENT OF DRUG EFFLUX TRANSPORTER"/>
    <property type="match status" value="1"/>
</dbReference>
<evidence type="ECO:0000313" key="9">
    <source>
        <dbReference type="EMBL" id="MBZ5708059.1"/>
    </source>
</evidence>
<dbReference type="Gene3D" id="2.40.30.170">
    <property type="match status" value="1"/>
</dbReference>
<evidence type="ECO:0000313" key="10">
    <source>
        <dbReference type="Proteomes" id="UP001139031"/>
    </source>
</evidence>
<dbReference type="Proteomes" id="UP001139031">
    <property type="component" value="Unassembled WGS sequence"/>
</dbReference>
<evidence type="ECO:0000256" key="2">
    <source>
        <dbReference type="ARBA" id="ARBA00009477"/>
    </source>
</evidence>
<dbReference type="Gene3D" id="2.40.50.100">
    <property type="match status" value="1"/>
</dbReference>
<keyword evidence="4" id="KW-0732">Signal</keyword>
<evidence type="ECO:0000259" key="7">
    <source>
        <dbReference type="Pfam" id="PF25944"/>
    </source>
</evidence>
<feature type="compositionally biased region" description="Low complexity" evidence="3">
    <location>
        <begin position="393"/>
        <end position="413"/>
    </location>
</feature>
<feature type="chain" id="PRO_5045522353" evidence="4">
    <location>
        <begin position="24"/>
        <end position="437"/>
    </location>
</feature>
<comment type="caution">
    <text evidence="9">The sequence shown here is derived from an EMBL/GenBank/DDBJ whole genome shotgun (WGS) entry which is preliminary data.</text>
</comment>